<dbReference type="EMBL" id="GGEC01072844">
    <property type="protein sequence ID" value="MBX53328.1"/>
    <property type="molecule type" value="Transcribed_RNA"/>
</dbReference>
<dbReference type="AlphaFoldDB" id="A0A2P2PF13"/>
<evidence type="ECO:0000313" key="2">
    <source>
        <dbReference type="EMBL" id="MBX53328.1"/>
    </source>
</evidence>
<keyword evidence="1" id="KW-0472">Membrane</keyword>
<feature type="transmembrane region" description="Helical" evidence="1">
    <location>
        <begin position="12"/>
        <end position="34"/>
    </location>
</feature>
<organism evidence="2">
    <name type="scientific">Rhizophora mucronata</name>
    <name type="common">Asiatic mangrove</name>
    <dbReference type="NCBI Taxonomy" id="61149"/>
    <lineage>
        <taxon>Eukaryota</taxon>
        <taxon>Viridiplantae</taxon>
        <taxon>Streptophyta</taxon>
        <taxon>Embryophyta</taxon>
        <taxon>Tracheophyta</taxon>
        <taxon>Spermatophyta</taxon>
        <taxon>Magnoliopsida</taxon>
        <taxon>eudicotyledons</taxon>
        <taxon>Gunneridae</taxon>
        <taxon>Pentapetalae</taxon>
        <taxon>rosids</taxon>
        <taxon>fabids</taxon>
        <taxon>Malpighiales</taxon>
        <taxon>Rhizophoraceae</taxon>
        <taxon>Rhizophora</taxon>
    </lineage>
</organism>
<proteinExistence type="predicted"/>
<keyword evidence="1" id="KW-1133">Transmembrane helix</keyword>
<protein>
    <submittedName>
        <fullName evidence="2">Uncharacterized protein</fullName>
    </submittedName>
</protein>
<name>A0A2P2PF13_RHIMU</name>
<sequence length="47" mass="5313">MCNLQARARLLGSFLIVEGFNAFSWCECMGVFLLPHLSLKTKEMYSG</sequence>
<accession>A0A2P2PF13</accession>
<keyword evidence="1" id="KW-0812">Transmembrane</keyword>
<evidence type="ECO:0000256" key="1">
    <source>
        <dbReference type="SAM" id="Phobius"/>
    </source>
</evidence>
<reference evidence="2" key="1">
    <citation type="submission" date="2018-02" db="EMBL/GenBank/DDBJ databases">
        <title>Rhizophora mucronata_Transcriptome.</title>
        <authorList>
            <person name="Meera S.P."/>
            <person name="Sreeshan A."/>
            <person name="Augustine A."/>
        </authorList>
    </citation>
    <scope>NUCLEOTIDE SEQUENCE</scope>
    <source>
        <tissue evidence="2">Leaf</tissue>
    </source>
</reference>